<name>A0ABQ5UXI2_9PROT</name>
<evidence type="ECO:0000256" key="1">
    <source>
        <dbReference type="SAM" id="MobiDB-lite"/>
    </source>
</evidence>
<feature type="region of interest" description="Disordered" evidence="1">
    <location>
        <begin position="123"/>
        <end position="145"/>
    </location>
</feature>
<feature type="transmembrane region" description="Helical" evidence="2">
    <location>
        <begin position="38"/>
        <end position="64"/>
    </location>
</feature>
<keyword evidence="2" id="KW-0812">Transmembrane</keyword>
<organism evidence="3 4">
    <name type="scientific">Algimonas porphyrae</name>
    <dbReference type="NCBI Taxonomy" id="1128113"/>
    <lineage>
        <taxon>Bacteria</taxon>
        <taxon>Pseudomonadati</taxon>
        <taxon>Pseudomonadota</taxon>
        <taxon>Alphaproteobacteria</taxon>
        <taxon>Maricaulales</taxon>
        <taxon>Robiginitomaculaceae</taxon>
        <taxon>Algimonas</taxon>
    </lineage>
</organism>
<proteinExistence type="predicted"/>
<evidence type="ECO:0000256" key="2">
    <source>
        <dbReference type="SAM" id="Phobius"/>
    </source>
</evidence>
<evidence type="ECO:0000313" key="3">
    <source>
        <dbReference type="EMBL" id="GLQ19283.1"/>
    </source>
</evidence>
<dbReference type="RefSeq" id="WP_284369037.1">
    <property type="nucleotide sequence ID" value="NZ_BSNJ01000001.1"/>
</dbReference>
<keyword evidence="2" id="KW-1133">Transmembrane helix</keyword>
<feature type="transmembrane region" description="Helical" evidence="2">
    <location>
        <begin position="70"/>
        <end position="91"/>
    </location>
</feature>
<keyword evidence="2" id="KW-0472">Membrane</keyword>
<keyword evidence="4" id="KW-1185">Reference proteome</keyword>
<sequence length="145" mass="15570">MLIELIQIFRARRDPQRAARLAGRLAQNQAIDRLTAPLLLVHILLWGLIIIAIGVAAALLYLAAHSHWSVGLATVLPITIAGLSGALSFGLKAGLDRVRDHAGRIGDLGVEKTAQFGRTVRGRLSRPNAAPAEPNKPTPVNVDER</sequence>
<accession>A0ABQ5UXI2</accession>
<comment type="caution">
    <text evidence="3">The sequence shown here is derived from an EMBL/GenBank/DDBJ whole genome shotgun (WGS) entry which is preliminary data.</text>
</comment>
<reference evidence="3" key="2">
    <citation type="submission" date="2023-01" db="EMBL/GenBank/DDBJ databases">
        <title>Draft genome sequence of Algimonas porphyrae strain NBRC 108216.</title>
        <authorList>
            <person name="Sun Q."/>
            <person name="Mori K."/>
        </authorList>
    </citation>
    <scope>NUCLEOTIDE SEQUENCE</scope>
    <source>
        <strain evidence="3">NBRC 108216</strain>
    </source>
</reference>
<evidence type="ECO:0000313" key="4">
    <source>
        <dbReference type="Proteomes" id="UP001161390"/>
    </source>
</evidence>
<protein>
    <recommendedName>
        <fullName evidence="5">Phage holin family protein</fullName>
    </recommendedName>
</protein>
<gene>
    <name evidence="3" type="ORF">GCM10007854_02380</name>
</gene>
<evidence type="ECO:0008006" key="5">
    <source>
        <dbReference type="Google" id="ProtNLM"/>
    </source>
</evidence>
<reference evidence="3" key="1">
    <citation type="journal article" date="2014" name="Int. J. Syst. Evol. Microbiol.">
        <title>Complete genome of a new Firmicutes species belonging to the dominant human colonic microbiota ('Ruminococcus bicirculans') reveals two chromosomes and a selective capacity to utilize plant glucans.</title>
        <authorList>
            <consortium name="NISC Comparative Sequencing Program"/>
            <person name="Wegmann U."/>
            <person name="Louis P."/>
            <person name="Goesmann A."/>
            <person name="Henrissat B."/>
            <person name="Duncan S.H."/>
            <person name="Flint H.J."/>
        </authorList>
    </citation>
    <scope>NUCLEOTIDE SEQUENCE</scope>
    <source>
        <strain evidence="3">NBRC 108216</strain>
    </source>
</reference>
<dbReference type="Proteomes" id="UP001161390">
    <property type="component" value="Unassembled WGS sequence"/>
</dbReference>
<dbReference type="EMBL" id="BSNJ01000001">
    <property type="protein sequence ID" value="GLQ19283.1"/>
    <property type="molecule type" value="Genomic_DNA"/>
</dbReference>